<dbReference type="RefSeq" id="WP_212515969.1">
    <property type="nucleotide sequence ID" value="NZ_JAGSOH010000001.1"/>
</dbReference>
<organism evidence="9 10">
    <name type="scientific">Actinospica acidithermotolerans</name>
    <dbReference type="NCBI Taxonomy" id="2828514"/>
    <lineage>
        <taxon>Bacteria</taxon>
        <taxon>Bacillati</taxon>
        <taxon>Actinomycetota</taxon>
        <taxon>Actinomycetes</taxon>
        <taxon>Catenulisporales</taxon>
        <taxon>Actinospicaceae</taxon>
        <taxon>Actinospica</taxon>
    </lineage>
</organism>
<gene>
    <name evidence="9" type="ORF">KDK95_00800</name>
</gene>
<comment type="subcellular location">
    <subcellularLocation>
        <location evidence="1">Cell membrane</location>
        <topology evidence="1">Multi-pass membrane protein</topology>
    </subcellularLocation>
</comment>
<dbReference type="InterPro" id="IPR020846">
    <property type="entry name" value="MFS_dom"/>
</dbReference>
<feature type="transmembrane region" description="Helical" evidence="6">
    <location>
        <begin position="357"/>
        <end position="375"/>
    </location>
</feature>
<dbReference type="GO" id="GO:0005886">
    <property type="term" value="C:plasma membrane"/>
    <property type="evidence" value="ECO:0007669"/>
    <property type="project" value="UniProtKB-SubCell"/>
</dbReference>
<dbReference type="PANTHER" id="PTHR23513">
    <property type="entry name" value="INTEGRAL MEMBRANE EFFLUX PROTEIN-RELATED"/>
    <property type="match status" value="1"/>
</dbReference>
<sequence length="421" mass="43410">MRRRGPFAALLASCAVSVAGTSMSAIAVPWLVLSTSGSAAKTGVVAFAQMGMYVLVQMLSGPVVDRVGLRRSFVIGNSLAAVAVGAIPVALAAGVLGFPVLIALVAVAGAVRGAADTANGALVPMTAQAGGVDLERASGLYSSARGVAQLIGAPLAGVMVAAFGPASAISVDAVTFAVAAAAVAIWIRLPEPKAAETEGESELSAVKRYCRELAQGARFVRGDRLLLGLISMIALSNLLDQGFQEVMLPVWARREVGSATALGVIGAAGAIAALSGNFIATWIGTRLSRRTIYSWGYLISGAPRLVVIALTTALAPVVGVVLVTEMFGGSLNPAIGATQYERIPEHLRARVLGLTRASAWVGIPFGALLGGYLVQASGLREAVFAFAGAYLLTTLAPFVFPVWRQMRRPSPEPEREEARSM</sequence>
<dbReference type="Gene3D" id="1.20.1250.20">
    <property type="entry name" value="MFS general substrate transporter like domains"/>
    <property type="match status" value="1"/>
</dbReference>
<feature type="transmembrane region" description="Helical" evidence="6">
    <location>
        <begin position="305"/>
        <end position="323"/>
    </location>
</feature>
<feature type="transmembrane region" description="Helical" evidence="6">
    <location>
        <begin position="225"/>
        <end position="243"/>
    </location>
</feature>
<evidence type="ECO:0000313" key="9">
    <source>
        <dbReference type="EMBL" id="MBR7824827.1"/>
    </source>
</evidence>
<keyword evidence="10" id="KW-1185">Reference proteome</keyword>
<dbReference type="InterPro" id="IPR011701">
    <property type="entry name" value="MFS"/>
</dbReference>
<dbReference type="Pfam" id="PF07690">
    <property type="entry name" value="MFS_1"/>
    <property type="match status" value="1"/>
</dbReference>
<evidence type="ECO:0000256" key="6">
    <source>
        <dbReference type="SAM" id="Phobius"/>
    </source>
</evidence>
<name>A0A941E6R8_9ACTN</name>
<dbReference type="PANTHER" id="PTHR23513:SF6">
    <property type="entry name" value="MAJOR FACILITATOR SUPERFAMILY ASSOCIATED DOMAIN-CONTAINING PROTEIN"/>
    <property type="match status" value="1"/>
</dbReference>
<evidence type="ECO:0000256" key="5">
    <source>
        <dbReference type="ARBA" id="ARBA00023136"/>
    </source>
</evidence>
<feature type="chain" id="PRO_5039401266" evidence="7">
    <location>
        <begin position="28"/>
        <end position="421"/>
    </location>
</feature>
<evidence type="ECO:0000256" key="3">
    <source>
        <dbReference type="ARBA" id="ARBA00022692"/>
    </source>
</evidence>
<feature type="transmembrane region" description="Helical" evidence="6">
    <location>
        <begin position="263"/>
        <end position="284"/>
    </location>
</feature>
<keyword evidence="5 6" id="KW-0472">Membrane</keyword>
<comment type="caution">
    <text evidence="9">The sequence shown here is derived from an EMBL/GenBank/DDBJ whole genome shotgun (WGS) entry which is preliminary data.</text>
</comment>
<accession>A0A941E6R8</accession>
<dbReference type="AlphaFoldDB" id="A0A941E6R8"/>
<feature type="transmembrane region" description="Helical" evidence="6">
    <location>
        <begin position="169"/>
        <end position="187"/>
    </location>
</feature>
<evidence type="ECO:0000256" key="1">
    <source>
        <dbReference type="ARBA" id="ARBA00004651"/>
    </source>
</evidence>
<reference evidence="9" key="1">
    <citation type="submission" date="2021-04" db="EMBL/GenBank/DDBJ databases">
        <title>Genome based classification of Actinospica acidithermotolerans sp. nov., an actinobacterium isolated from an Indonesian hot spring.</title>
        <authorList>
            <person name="Kusuma A.B."/>
            <person name="Putra K.E."/>
            <person name="Nafisah S."/>
            <person name="Loh J."/>
            <person name="Nouioui I."/>
            <person name="Goodfellow M."/>
        </authorList>
    </citation>
    <scope>NUCLEOTIDE SEQUENCE</scope>
    <source>
        <strain evidence="9">MGRD01-02</strain>
    </source>
</reference>
<protein>
    <submittedName>
        <fullName evidence="9">MFS transporter</fullName>
    </submittedName>
</protein>
<dbReference type="CDD" id="cd06173">
    <property type="entry name" value="MFS_MefA_like"/>
    <property type="match status" value="1"/>
</dbReference>
<dbReference type="GO" id="GO:0022857">
    <property type="term" value="F:transmembrane transporter activity"/>
    <property type="evidence" value="ECO:0007669"/>
    <property type="project" value="InterPro"/>
</dbReference>
<dbReference type="InterPro" id="IPR036259">
    <property type="entry name" value="MFS_trans_sf"/>
</dbReference>
<dbReference type="EMBL" id="JAGSOH010000001">
    <property type="protein sequence ID" value="MBR7824827.1"/>
    <property type="molecule type" value="Genomic_DNA"/>
</dbReference>
<evidence type="ECO:0000256" key="7">
    <source>
        <dbReference type="SAM" id="SignalP"/>
    </source>
</evidence>
<keyword evidence="3 6" id="KW-0812">Transmembrane</keyword>
<proteinExistence type="predicted"/>
<feature type="transmembrane region" description="Helical" evidence="6">
    <location>
        <begin position="43"/>
        <end position="61"/>
    </location>
</feature>
<dbReference type="PROSITE" id="PS50850">
    <property type="entry name" value="MFS"/>
    <property type="match status" value="1"/>
</dbReference>
<keyword evidence="4 6" id="KW-1133">Transmembrane helix</keyword>
<evidence type="ECO:0000259" key="8">
    <source>
        <dbReference type="PROSITE" id="PS50850"/>
    </source>
</evidence>
<keyword evidence="2" id="KW-1003">Cell membrane</keyword>
<feature type="transmembrane region" description="Helical" evidence="6">
    <location>
        <begin position="382"/>
        <end position="403"/>
    </location>
</feature>
<evidence type="ECO:0000256" key="2">
    <source>
        <dbReference type="ARBA" id="ARBA00022475"/>
    </source>
</evidence>
<evidence type="ECO:0000256" key="4">
    <source>
        <dbReference type="ARBA" id="ARBA00022989"/>
    </source>
</evidence>
<dbReference type="Proteomes" id="UP000676325">
    <property type="component" value="Unassembled WGS sequence"/>
</dbReference>
<feature type="domain" description="Major facilitator superfamily (MFS) profile" evidence="8">
    <location>
        <begin position="1"/>
        <end position="405"/>
    </location>
</feature>
<evidence type="ECO:0000313" key="10">
    <source>
        <dbReference type="Proteomes" id="UP000676325"/>
    </source>
</evidence>
<dbReference type="SUPFAM" id="SSF103473">
    <property type="entry name" value="MFS general substrate transporter"/>
    <property type="match status" value="1"/>
</dbReference>
<feature type="signal peptide" evidence="7">
    <location>
        <begin position="1"/>
        <end position="27"/>
    </location>
</feature>
<keyword evidence="7" id="KW-0732">Signal</keyword>